<sequence length="148" mass="16819">MIMDSVMHLFGVGTPSEDKLSRIIRENVIREAAEAGLNIIFTYVWNFAKEKGKTNIAFYKNIYESAGGEVIFIELIAPLSIRAQRADDPMRNTDKKYAPGRNRVLALEHSLSFASPNPFFYPNYTKIDTENKTPEAVAQEILDFISRK</sequence>
<dbReference type="STRING" id="1618738.UV76_C0002G0083"/>
<accession>A0A0G1DU56</accession>
<evidence type="ECO:0000313" key="2">
    <source>
        <dbReference type="Proteomes" id="UP000034646"/>
    </source>
</evidence>
<dbReference type="Proteomes" id="UP000034646">
    <property type="component" value="Unassembled WGS sequence"/>
</dbReference>
<gene>
    <name evidence="1" type="ORF">UV76_C0002G0083</name>
</gene>
<dbReference type="AlphaFoldDB" id="A0A0G1DU56"/>
<organism evidence="1 2">
    <name type="scientific">Candidatus Nomurabacteria bacterium GW2011_GWA2_43_15</name>
    <dbReference type="NCBI Taxonomy" id="1618738"/>
    <lineage>
        <taxon>Bacteria</taxon>
        <taxon>Candidatus Nomuraibacteriota</taxon>
    </lineage>
</organism>
<reference evidence="1 2" key="1">
    <citation type="journal article" date="2015" name="Nature">
        <title>rRNA introns, odd ribosomes, and small enigmatic genomes across a large radiation of phyla.</title>
        <authorList>
            <person name="Brown C.T."/>
            <person name="Hug L.A."/>
            <person name="Thomas B.C."/>
            <person name="Sharon I."/>
            <person name="Castelle C.J."/>
            <person name="Singh A."/>
            <person name="Wilkins M.J."/>
            <person name="Williams K.H."/>
            <person name="Banfield J.F."/>
        </authorList>
    </citation>
    <scope>NUCLEOTIDE SEQUENCE [LARGE SCALE GENOMIC DNA]</scope>
</reference>
<dbReference type="Gene3D" id="3.40.50.300">
    <property type="entry name" value="P-loop containing nucleotide triphosphate hydrolases"/>
    <property type="match status" value="1"/>
</dbReference>
<name>A0A0G1DU56_9BACT</name>
<comment type="caution">
    <text evidence="1">The sequence shown here is derived from an EMBL/GenBank/DDBJ whole genome shotgun (WGS) entry which is preliminary data.</text>
</comment>
<evidence type="ECO:0000313" key="1">
    <source>
        <dbReference type="EMBL" id="KKT01170.1"/>
    </source>
</evidence>
<protein>
    <recommendedName>
        <fullName evidence="3">Adenylyl-sulfate kinase</fullName>
    </recommendedName>
</protein>
<evidence type="ECO:0008006" key="3">
    <source>
        <dbReference type="Google" id="ProtNLM"/>
    </source>
</evidence>
<proteinExistence type="predicted"/>
<dbReference type="InterPro" id="IPR027417">
    <property type="entry name" value="P-loop_NTPase"/>
</dbReference>
<dbReference type="EMBL" id="LCFS01000002">
    <property type="protein sequence ID" value="KKT01170.1"/>
    <property type="molecule type" value="Genomic_DNA"/>
</dbReference>